<dbReference type="PANTHER" id="PTHR10443:SF12">
    <property type="entry name" value="DIPEPTIDASE"/>
    <property type="match status" value="1"/>
</dbReference>
<dbReference type="GO" id="GO:0098552">
    <property type="term" value="C:side of membrane"/>
    <property type="evidence" value="ECO:0007669"/>
    <property type="project" value="UniProtKB-KW"/>
</dbReference>
<sequence>MGGGGGGGFGDGDGDGDGDAHINHIRSVAGVDHVGIGAGYDGINHTPQGLEDVSKYPDLLANLLENTSWTEEDIKKLAGLNILRVFKEAEERISRKGCEHHLDMSLRLGVKRCELVPAPEGWLRWDLQPCGKGLGSQTAHLIKGFTSGLRSWQESQWHSVLQRALKFADLLSVHPDSLLEPCKFVL</sequence>
<evidence type="ECO:0000256" key="1">
    <source>
        <dbReference type="RuleBase" id="RU341113"/>
    </source>
</evidence>
<keyword evidence="1" id="KW-1015">Disulfide bond</keyword>
<dbReference type="PANTHER" id="PTHR10443">
    <property type="entry name" value="MICROSOMAL DIPEPTIDASE"/>
    <property type="match status" value="1"/>
</dbReference>
<comment type="subunit">
    <text evidence="1">Homodimer; disulfide-linked.</text>
</comment>
<keyword evidence="1" id="KW-0482">Metalloprotease</keyword>
<dbReference type="InterPro" id="IPR032466">
    <property type="entry name" value="Metal_Hydrolase"/>
</dbReference>
<dbReference type="Gene3D" id="3.20.20.140">
    <property type="entry name" value="Metal-dependent hydrolases"/>
    <property type="match status" value="1"/>
</dbReference>
<comment type="catalytic activity">
    <reaction evidence="1">
        <text>an L-aminoacyl-L-amino acid + H2O = 2 an L-alpha-amino acid</text>
        <dbReference type="Rhea" id="RHEA:48940"/>
        <dbReference type="ChEBI" id="CHEBI:15377"/>
        <dbReference type="ChEBI" id="CHEBI:59869"/>
        <dbReference type="ChEBI" id="CHEBI:77460"/>
        <dbReference type="EC" id="3.4.13.19"/>
    </reaction>
</comment>
<name>A0A7R9JEV3_TIMCA</name>
<gene>
    <name evidence="2" type="ORF">TCMB3V08_LOCUS10241</name>
</gene>
<keyword evidence="1" id="KW-0472">Membrane</keyword>
<reference evidence="2" key="1">
    <citation type="submission" date="2020-11" db="EMBL/GenBank/DDBJ databases">
        <authorList>
            <person name="Tran Van P."/>
        </authorList>
    </citation>
    <scope>NUCLEOTIDE SEQUENCE</scope>
</reference>
<comment type="cofactor">
    <cofactor evidence="1">
        <name>Zn(2+)</name>
        <dbReference type="ChEBI" id="CHEBI:29105"/>
    </cofactor>
</comment>
<dbReference type="SUPFAM" id="SSF51556">
    <property type="entry name" value="Metallo-dependent hydrolases"/>
    <property type="match status" value="1"/>
</dbReference>
<keyword evidence="1" id="KW-0862">Zinc</keyword>
<dbReference type="InterPro" id="IPR008257">
    <property type="entry name" value="Pept_M19"/>
</dbReference>
<dbReference type="GO" id="GO:0070573">
    <property type="term" value="F:metallodipeptidase activity"/>
    <property type="evidence" value="ECO:0007669"/>
    <property type="project" value="InterPro"/>
</dbReference>
<keyword evidence="1" id="KW-0325">Glycoprotein</keyword>
<dbReference type="Pfam" id="PF01244">
    <property type="entry name" value="Peptidase_M19"/>
    <property type="match status" value="1"/>
</dbReference>
<dbReference type="PROSITE" id="PS51365">
    <property type="entry name" value="RENAL_DIPEPTIDASE_2"/>
    <property type="match status" value="1"/>
</dbReference>
<dbReference type="GO" id="GO:0046872">
    <property type="term" value="F:metal ion binding"/>
    <property type="evidence" value="ECO:0007669"/>
    <property type="project" value="UniProtKB-UniRule"/>
</dbReference>
<evidence type="ECO:0000313" key="2">
    <source>
        <dbReference type="EMBL" id="CAD7577693.1"/>
    </source>
</evidence>
<keyword evidence="1" id="KW-0378">Hydrolase</keyword>
<keyword evidence="1" id="KW-0449">Lipoprotein</keyword>
<comment type="similarity">
    <text evidence="1">Belongs to the metallo-dependent hydrolases superfamily. Peptidase M19 family.</text>
</comment>
<keyword evidence="1" id="KW-0645">Protease</keyword>
<keyword evidence="1" id="KW-0479">Metal-binding</keyword>
<protein>
    <recommendedName>
        <fullName evidence="1">Dipeptidase</fullName>
        <ecNumber evidence="1">3.4.13.19</ecNumber>
    </recommendedName>
</protein>
<dbReference type="EC" id="3.4.13.19" evidence="1"/>
<comment type="subcellular location">
    <subcellularLocation>
        <location evidence="1">Membrane</location>
        <topology evidence="1">Lipid-anchor</topology>
        <topology evidence="1">GPI-anchor</topology>
    </subcellularLocation>
</comment>
<dbReference type="EMBL" id="OE186015">
    <property type="protein sequence ID" value="CAD7577693.1"/>
    <property type="molecule type" value="Genomic_DNA"/>
</dbReference>
<organism evidence="2">
    <name type="scientific">Timema californicum</name>
    <name type="common">California timema</name>
    <name type="synonym">Walking stick</name>
    <dbReference type="NCBI Taxonomy" id="61474"/>
    <lineage>
        <taxon>Eukaryota</taxon>
        <taxon>Metazoa</taxon>
        <taxon>Ecdysozoa</taxon>
        <taxon>Arthropoda</taxon>
        <taxon>Hexapoda</taxon>
        <taxon>Insecta</taxon>
        <taxon>Pterygota</taxon>
        <taxon>Neoptera</taxon>
        <taxon>Polyneoptera</taxon>
        <taxon>Phasmatodea</taxon>
        <taxon>Timematodea</taxon>
        <taxon>Timematoidea</taxon>
        <taxon>Timematidae</taxon>
        <taxon>Timema</taxon>
    </lineage>
</organism>
<accession>A0A7R9JEV3</accession>
<dbReference type="GO" id="GO:0006508">
    <property type="term" value="P:proteolysis"/>
    <property type="evidence" value="ECO:0007669"/>
    <property type="project" value="UniProtKB-KW"/>
</dbReference>
<keyword evidence="1" id="KW-0224">Dipeptidase</keyword>
<proteinExistence type="inferred from homology"/>
<dbReference type="AlphaFoldDB" id="A0A7R9JEV3"/>
<keyword evidence="1" id="KW-0336">GPI-anchor</keyword>